<reference evidence="3" key="1">
    <citation type="journal article" date="2019" name="Int. J. Syst. Evol. Microbiol.">
        <title>The Global Catalogue of Microorganisms (GCM) 10K type strain sequencing project: providing services to taxonomists for standard genome sequencing and annotation.</title>
        <authorList>
            <consortium name="The Broad Institute Genomics Platform"/>
            <consortium name="The Broad Institute Genome Sequencing Center for Infectious Disease"/>
            <person name="Wu L."/>
            <person name="Ma J."/>
        </authorList>
    </citation>
    <scope>NUCLEOTIDE SEQUENCE [LARGE SCALE GENOMIC DNA]</scope>
    <source>
        <strain evidence="3">CECT 8010</strain>
    </source>
</reference>
<sequence>MKKDTNILAELTTVAPLLATINNSMPYGVPNNYFIGLSEAILSQISAENLPKIATPFTVPQDYFATLSSRVLATIAQETGSKNEVIAELEAVAPILNTIDKRNIYALPEGYFTKFKANISDATYSARVVSMTSFKRKMLYIAAACVISLMAISAFIFTKSTGKIDYAAYKKIDINSNIDKISSEELLNYLENVNSITNSNALTTIDVKLPELQDHIQSIPDEELKEYLKEADLPSGEEQQPGI</sequence>
<protein>
    <submittedName>
        <fullName evidence="2">Uncharacterized protein</fullName>
    </submittedName>
</protein>
<gene>
    <name evidence="2" type="ORF">ACFOW1_04955</name>
</gene>
<evidence type="ECO:0000313" key="2">
    <source>
        <dbReference type="EMBL" id="MFC4231227.1"/>
    </source>
</evidence>
<dbReference type="EMBL" id="JBHSDC010000003">
    <property type="protein sequence ID" value="MFC4231227.1"/>
    <property type="molecule type" value="Genomic_DNA"/>
</dbReference>
<name>A0ABV8PT95_9BACT</name>
<keyword evidence="1" id="KW-0812">Transmembrane</keyword>
<dbReference type="RefSeq" id="WP_379012614.1">
    <property type="nucleotide sequence ID" value="NZ_JBHSDC010000003.1"/>
</dbReference>
<accession>A0ABV8PT95</accession>
<evidence type="ECO:0000256" key="1">
    <source>
        <dbReference type="SAM" id="Phobius"/>
    </source>
</evidence>
<comment type="caution">
    <text evidence="2">The sequence shown here is derived from an EMBL/GenBank/DDBJ whole genome shotgun (WGS) entry which is preliminary data.</text>
</comment>
<organism evidence="2 3">
    <name type="scientific">Parasediminibacterium paludis</name>
    <dbReference type="NCBI Taxonomy" id="908966"/>
    <lineage>
        <taxon>Bacteria</taxon>
        <taxon>Pseudomonadati</taxon>
        <taxon>Bacteroidota</taxon>
        <taxon>Chitinophagia</taxon>
        <taxon>Chitinophagales</taxon>
        <taxon>Chitinophagaceae</taxon>
        <taxon>Parasediminibacterium</taxon>
    </lineage>
</organism>
<keyword evidence="3" id="KW-1185">Reference proteome</keyword>
<evidence type="ECO:0000313" key="3">
    <source>
        <dbReference type="Proteomes" id="UP001595906"/>
    </source>
</evidence>
<proteinExistence type="predicted"/>
<keyword evidence="1" id="KW-0472">Membrane</keyword>
<dbReference type="Proteomes" id="UP001595906">
    <property type="component" value="Unassembled WGS sequence"/>
</dbReference>
<keyword evidence="1" id="KW-1133">Transmembrane helix</keyword>
<feature type="transmembrane region" description="Helical" evidence="1">
    <location>
        <begin position="138"/>
        <end position="157"/>
    </location>
</feature>